<feature type="transmembrane region" description="Helical" evidence="1">
    <location>
        <begin position="62"/>
        <end position="85"/>
    </location>
</feature>
<gene>
    <name evidence="3" type="ORF">ACFFIA_27125</name>
</gene>
<feature type="transmembrane region" description="Helical" evidence="1">
    <location>
        <begin position="265"/>
        <end position="282"/>
    </location>
</feature>
<keyword evidence="3" id="KW-0012">Acyltransferase</keyword>
<feature type="transmembrane region" description="Helical" evidence="1">
    <location>
        <begin position="170"/>
        <end position="190"/>
    </location>
</feature>
<evidence type="ECO:0000313" key="3">
    <source>
        <dbReference type="EMBL" id="MFC0531321.1"/>
    </source>
</evidence>
<protein>
    <submittedName>
        <fullName evidence="3">Acyltransferase</fullName>
        <ecNumber evidence="3">2.3.1.-</ecNumber>
    </submittedName>
</protein>
<feature type="transmembrane region" description="Helical" evidence="1">
    <location>
        <begin position="196"/>
        <end position="213"/>
    </location>
</feature>
<keyword evidence="1" id="KW-1133">Transmembrane helix</keyword>
<keyword evidence="1" id="KW-0472">Membrane</keyword>
<dbReference type="InterPro" id="IPR002656">
    <property type="entry name" value="Acyl_transf_3_dom"/>
</dbReference>
<feature type="transmembrane region" description="Helical" evidence="1">
    <location>
        <begin position="420"/>
        <end position="442"/>
    </location>
</feature>
<feature type="transmembrane region" description="Helical" evidence="1">
    <location>
        <begin position="225"/>
        <end position="245"/>
    </location>
</feature>
<evidence type="ECO:0000256" key="1">
    <source>
        <dbReference type="SAM" id="Phobius"/>
    </source>
</evidence>
<dbReference type="EC" id="2.3.1.-" evidence="3"/>
<feature type="transmembrane region" description="Helical" evidence="1">
    <location>
        <begin position="340"/>
        <end position="361"/>
    </location>
</feature>
<keyword evidence="3" id="KW-0808">Transferase</keyword>
<evidence type="ECO:0000313" key="4">
    <source>
        <dbReference type="Proteomes" id="UP001589867"/>
    </source>
</evidence>
<accession>A0ABV6M9C3</accession>
<proteinExistence type="predicted"/>
<organism evidence="3 4">
    <name type="scientific">Phytohabitans kaempferiae</name>
    <dbReference type="NCBI Taxonomy" id="1620943"/>
    <lineage>
        <taxon>Bacteria</taxon>
        <taxon>Bacillati</taxon>
        <taxon>Actinomycetota</taxon>
        <taxon>Actinomycetes</taxon>
        <taxon>Micromonosporales</taxon>
        <taxon>Micromonosporaceae</taxon>
    </lineage>
</organism>
<name>A0ABV6M9C3_9ACTN</name>
<dbReference type="Proteomes" id="UP001589867">
    <property type="component" value="Unassembled WGS sequence"/>
</dbReference>
<sequence length="452" mass="49477">MRPLWQLAERTPASRDRYVDLLRAMALLLVVLGHWLVSVVGYDAQGRLTGRSALDYIRWAYPLTWLFQVMPVFFMVGGFANATSLASHRRRGEDTVAWLLSRAARLVRPTTTLFLVLAAAALVARPLGVSPTLIRTAVWTASIPLWFLAAYLIVVLLAPLTYALHRRFGVAVPLVLLALVALGDVARLSGPSARAAGNYLFGWLLLHQVGYFWRDGRLRSGPRWALPLLLGGVLALVLLTVVGPYPVSMIDIAGTQVKNASPPSLALLATAAAQLGLIMLCYERARRWLGRRWPWRLVVAANSVLLTIFLWHMSAVIVLAAGLSLAGLLPTPKVDTTFWWLWRVPWLLLLSLVLAGLVAIFGRIETRPFHRPDARPGWLPARAHRLLAAPVPRVSLTVAGYLAVVAGLIANSTASRFHQALLGIPLGALAAYLAGALVLRLLRSLPARRTPT</sequence>
<keyword evidence="1" id="KW-0812">Transmembrane</keyword>
<dbReference type="GO" id="GO:0016746">
    <property type="term" value="F:acyltransferase activity"/>
    <property type="evidence" value="ECO:0007669"/>
    <property type="project" value="UniProtKB-KW"/>
</dbReference>
<feature type="transmembrane region" description="Helical" evidence="1">
    <location>
        <begin position="21"/>
        <end position="42"/>
    </location>
</feature>
<keyword evidence="4" id="KW-1185">Reference proteome</keyword>
<feature type="transmembrane region" description="Helical" evidence="1">
    <location>
        <begin position="303"/>
        <end position="328"/>
    </location>
</feature>
<feature type="transmembrane region" description="Helical" evidence="1">
    <location>
        <begin position="136"/>
        <end position="158"/>
    </location>
</feature>
<feature type="transmembrane region" description="Helical" evidence="1">
    <location>
        <begin position="106"/>
        <end position="124"/>
    </location>
</feature>
<dbReference type="Pfam" id="PF01757">
    <property type="entry name" value="Acyl_transf_3"/>
    <property type="match status" value="1"/>
</dbReference>
<feature type="domain" description="Acyltransferase 3" evidence="2">
    <location>
        <begin position="17"/>
        <end position="358"/>
    </location>
</feature>
<comment type="caution">
    <text evidence="3">The sequence shown here is derived from an EMBL/GenBank/DDBJ whole genome shotgun (WGS) entry which is preliminary data.</text>
</comment>
<feature type="transmembrane region" description="Helical" evidence="1">
    <location>
        <begin position="394"/>
        <end position="414"/>
    </location>
</feature>
<reference evidence="3 4" key="1">
    <citation type="submission" date="2024-09" db="EMBL/GenBank/DDBJ databases">
        <authorList>
            <person name="Sun Q."/>
            <person name="Mori K."/>
        </authorList>
    </citation>
    <scope>NUCLEOTIDE SEQUENCE [LARGE SCALE GENOMIC DNA]</scope>
    <source>
        <strain evidence="3 4">TBRC 3947</strain>
    </source>
</reference>
<dbReference type="RefSeq" id="WP_377255540.1">
    <property type="nucleotide sequence ID" value="NZ_JBHLUH010000058.1"/>
</dbReference>
<dbReference type="EMBL" id="JBHLUH010000058">
    <property type="protein sequence ID" value="MFC0531321.1"/>
    <property type="molecule type" value="Genomic_DNA"/>
</dbReference>
<evidence type="ECO:0000259" key="2">
    <source>
        <dbReference type="Pfam" id="PF01757"/>
    </source>
</evidence>